<comment type="function">
    <text evidence="2 14">Catalyzes the aldol condensation of dihydroxyacetone phosphate (DHAP or glycerone-phosphate) with glyceraldehyde 3-phosphate (G3P) to form fructose 1,6-bisphosphate (FBP) in gluconeogenesis and the reverse reaction in glycolysis.</text>
</comment>
<feature type="binding site" evidence="13">
    <location>
        <position position="105"/>
    </location>
    <ligand>
        <name>Zn(2+)</name>
        <dbReference type="ChEBI" id="CHEBI:29105"/>
        <label>2</label>
    </ligand>
</feature>
<comment type="pathway">
    <text evidence="3 14">Carbohydrate degradation; glycolysis; D-glyceraldehyde 3-phosphate and glycerone phosphate from D-glucose: step 4/4.</text>
</comment>
<comment type="catalytic activity">
    <reaction evidence="1 14">
        <text>beta-D-fructose 1,6-bisphosphate = D-glyceraldehyde 3-phosphate + dihydroxyacetone phosphate</text>
        <dbReference type="Rhea" id="RHEA:14729"/>
        <dbReference type="ChEBI" id="CHEBI:32966"/>
        <dbReference type="ChEBI" id="CHEBI:57642"/>
        <dbReference type="ChEBI" id="CHEBI:59776"/>
        <dbReference type="EC" id="4.1.2.13"/>
    </reaction>
</comment>
<dbReference type="Gene3D" id="3.20.20.70">
    <property type="entry name" value="Aldolase class I"/>
    <property type="match status" value="1"/>
</dbReference>
<comment type="similarity">
    <text evidence="5 14">Belongs to the class II fructose-bisphosphate aldolase family.</text>
</comment>
<feature type="binding site" evidence="12">
    <location>
        <begin position="275"/>
        <end position="278"/>
    </location>
    <ligand>
        <name>dihydroxyacetone phosphate</name>
        <dbReference type="ChEBI" id="CHEBI:57642"/>
    </ligand>
</feature>
<dbReference type="EMBL" id="QZCG01000006">
    <property type="protein sequence ID" value="RJE85305.1"/>
    <property type="molecule type" value="Genomic_DNA"/>
</dbReference>
<evidence type="ECO:0000256" key="14">
    <source>
        <dbReference type="RuleBase" id="RU365019"/>
    </source>
</evidence>
<feature type="binding site" evidence="12">
    <location>
        <begin position="233"/>
        <end position="235"/>
    </location>
    <ligand>
        <name>dihydroxyacetone phosphate</name>
        <dbReference type="ChEBI" id="CHEBI:57642"/>
    </ligand>
</feature>
<comment type="pathway">
    <text evidence="4">Carbohydrate biosynthesis; Calvin cycle.</text>
</comment>
<evidence type="ECO:0000256" key="9">
    <source>
        <dbReference type="ARBA" id="ARBA00023152"/>
    </source>
</evidence>
<name>A0A418SWL1_9RHOB</name>
<evidence type="ECO:0000313" key="16">
    <source>
        <dbReference type="Proteomes" id="UP000284202"/>
    </source>
</evidence>
<dbReference type="PIRSF" id="PIRSF001359">
    <property type="entry name" value="F_bP_aldolase_II"/>
    <property type="match status" value="1"/>
</dbReference>
<evidence type="ECO:0000256" key="4">
    <source>
        <dbReference type="ARBA" id="ARBA00005215"/>
    </source>
</evidence>
<evidence type="ECO:0000256" key="2">
    <source>
        <dbReference type="ARBA" id="ARBA00002181"/>
    </source>
</evidence>
<evidence type="ECO:0000256" key="13">
    <source>
        <dbReference type="PIRSR" id="PIRSR001359-3"/>
    </source>
</evidence>
<gene>
    <name evidence="15" type="ORF">D3P04_09805</name>
</gene>
<keyword evidence="16" id="KW-1185">Reference proteome</keyword>
<dbReference type="UniPathway" id="UPA00116"/>
<dbReference type="RefSeq" id="WP_119748361.1">
    <property type="nucleotide sequence ID" value="NZ_QZCG01000006.1"/>
</dbReference>
<dbReference type="NCBIfam" id="TIGR00167">
    <property type="entry name" value="cbbA"/>
    <property type="match status" value="1"/>
</dbReference>
<feature type="binding site" evidence="13">
    <location>
        <position position="142"/>
    </location>
    <ligand>
        <name>Zn(2+)</name>
        <dbReference type="ChEBI" id="CHEBI:29105"/>
        <label>2</label>
    </ligand>
</feature>
<organism evidence="15 16">
    <name type="scientific">Paracoccus onubensis</name>
    <dbReference type="NCBI Taxonomy" id="1675788"/>
    <lineage>
        <taxon>Bacteria</taxon>
        <taxon>Pseudomonadati</taxon>
        <taxon>Pseudomonadota</taxon>
        <taxon>Alphaproteobacteria</taxon>
        <taxon>Rhodobacterales</taxon>
        <taxon>Paracoccaceae</taxon>
        <taxon>Paracoccus</taxon>
    </lineage>
</organism>
<evidence type="ECO:0000256" key="6">
    <source>
        <dbReference type="ARBA" id="ARBA00022567"/>
    </source>
</evidence>
<dbReference type="PANTHER" id="PTHR30304">
    <property type="entry name" value="D-TAGATOSE-1,6-BISPHOSPHATE ALDOLASE"/>
    <property type="match status" value="1"/>
</dbReference>
<evidence type="ECO:0000256" key="11">
    <source>
        <dbReference type="PIRSR" id="PIRSR001359-1"/>
    </source>
</evidence>
<feature type="binding site" evidence="12">
    <location>
        <position position="199"/>
    </location>
    <ligand>
        <name>dihydroxyacetone phosphate</name>
        <dbReference type="ChEBI" id="CHEBI:57642"/>
    </ligand>
</feature>
<dbReference type="InterPro" id="IPR000771">
    <property type="entry name" value="FBA_II"/>
</dbReference>
<comment type="cofactor">
    <cofactor evidence="13">
        <name>Zn(2+)</name>
        <dbReference type="ChEBI" id="CHEBI:29105"/>
    </cofactor>
    <text evidence="13">Binds 2 Zn(2+) ions per subunit. One is catalytic and the other provides a structural contribution.</text>
</comment>
<dbReference type="GO" id="GO:0004332">
    <property type="term" value="F:fructose-bisphosphate aldolase activity"/>
    <property type="evidence" value="ECO:0007669"/>
    <property type="project" value="UniProtKB-EC"/>
</dbReference>
<dbReference type="GO" id="GO:0019253">
    <property type="term" value="P:reductive pentose-phosphate cycle"/>
    <property type="evidence" value="ECO:0007669"/>
    <property type="project" value="UniProtKB-UniPathway"/>
</dbReference>
<keyword evidence="10 14" id="KW-0456">Lyase</keyword>
<sequence length="359" mass="38829">MALITLRQLLDHAAEHDYGVPAFNINNMEQGLAIMRAAQGCDAPVILQASRGARSYAGDVMLRHMVQALAEMYPDNHIVLHQDHGNNDATCLSAIRHGFTSVMMDGSLEEDMKTPASYEYNVEITARVTRAAHAVGASVEGELGVLGSLETGEAAAEDGSGAEGKLDHSQLLTDPDQALDFVSATQCDALAIACGTSHGAYKFTRKPDGDILAMHVIEAIHKRLPDTHLVMHGSSSVPQHLQDLINASGGEMPQTYGVPVEEIERGIRHGVRKVNIDTDCRMAMTGQFRKIASEKPTEFDPRKFLIPAMNELESLCRDRFERFGTAGKTNGIKPIPMDDMARRYASGALAPRIAAAKAA</sequence>
<reference evidence="16" key="1">
    <citation type="submission" date="2018-09" db="EMBL/GenBank/DDBJ databases">
        <title>Acidovorax cavernicola nov. sp. isolated from Gruta de las Maravillas (Aracena, Spain).</title>
        <authorList>
            <person name="Jurado V."/>
            <person name="Gutierrez-Patricio S."/>
            <person name="Gonzalez-Pimentel J.L."/>
            <person name="Miller A.Z."/>
            <person name="Laiz L."/>
            <person name="Saiz-Jimenez C."/>
        </authorList>
    </citation>
    <scope>NUCLEOTIDE SEQUENCE [LARGE SCALE GENOMIC DNA]</scope>
    <source>
        <strain evidence="16">1011MAR3C25</strain>
    </source>
</reference>
<keyword evidence="9 14" id="KW-0324">Glycolysis</keyword>
<dbReference type="Pfam" id="PF01116">
    <property type="entry name" value="F_bP_aldolase"/>
    <property type="match status" value="1"/>
</dbReference>
<dbReference type="SUPFAM" id="SSF51569">
    <property type="entry name" value="Aldolase"/>
    <property type="match status" value="1"/>
</dbReference>
<proteinExistence type="inferred from homology"/>
<dbReference type="FunFam" id="3.20.20.70:FF:000111">
    <property type="entry name" value="Fructose-1,6-bisphosphate aldolase"/>
    <property type="match status" value="1"/>
</dbReference>
<protein>
    <recommendedName>
        <fullName evidence="14">Fructose-1,6-bisphosphate aldolase</fullName>
        <shortName evidence="14">FBP aldolase</shortName>
        <ecNumber evidence="14">4.1.2.13</ecNumber>
    </recommendedName>
</protein>
<evidence type="ECO:0000256" key="12">
    <source>
        <dbReference type="PIRSR" id="PIRSR001359-2"/>
    </source>
</evidence>
<dbReference type="OrthoDB" id="9803995at2"/>
<dbReference type="GO" id="GO:0006096">
    <property type="term" value="P:glycolytic process"/>
    <property type="evidence" value="ECO:0007669"/>
    <property type="project" value="UniProtKB-UniPathway"/>
</dbReference>
<evidence type="ECO:0000256" key="5">
    <source>
        <dbReference type="ARBA" id="ARBA00005812"/>
    </source>
</evidence>
<comment type="caution">
    <text evidence="15">The sequence shown here is derived from an EMBL/GenBank/DDBJ whole genome shotgun (WGS) entry which is preliminary data.</text>
</comment>
<dbReference type="InterPro" id="IPR050246">
    <property type="entry name" value="Class_II_FBP_aldolase"/>
</dbReference>
<feature type="active site" description="Proton donor" evidence="11">
    <location>
        <position position="83"/>
    </location>
</feature>
<feature type="binding site" evidence="13">
    <location>
        <position position="232"/>
    </location>
    <ligand>
        <name>Zn(2+)</name>
        <dbReference type="ChEBI" id="CHEBI:29105"/>
        <label>1</label>
        <note>catalytic</note>
    </ligand>
</feature>
<dbReference type="AlphaFoldDB" id="A0A418SWL1"/>
<feature type="binding site" evidence="13">
    <location>
        <position position="198"/>
    </location>
    <ligand>
        <name>Zn(2+)</name>
        <dbReference type="ChEBI" id="CHEBI:29105"/>
        <label>1</label>
        <note>catalytic</note>
    </ligand>
</feature>
<evidence type="ECO:0000256" key="7">
    <source>
        <dbReference type="ARBA" id="ARBA00022723"/>
    </source>
</evidence>
<dbReference type="UniPathway" id="UPA00109">
    <property type="reaction ID" value="UER00183"/>
</dbReference>
<keyword evidence="6" id="KW-0113">Calvin cycle</keyword>
<evidence type="ECO:0000313" key="15">
    <source>
        <dbReference type="EMBL" id="RJE85305.1"/>
    </source>
</evidence>
<dbReference type="PANTHER" id="PTHR30304:SF0">
    <property type="entry name" value="D-TAGATOSE-1,6-BISPHOSPHATE ALDOLASE SUBUNIT GATY-RELATED"/>
    <property type="match status" value="1"/>
</dbReference>
<dbReference type="InterPro" id="IPR006412">
    <property type="entry name" value="Fruct_bisP_Calv"/>
</dbReference>
<evidence type="ECO:0000256" key="8">
    <source>
        <dbReference type="ARBA" id="ARBA00022833"/>
    </source>
</evidence>
<comment type="cofactor">
    <cofactor evidence="14">
        <name>Zn(2+)</name>
        <dbReference type="ChEBI" id="CHEBI:29105"/>
    </cofactor>
    <text evidence="14">One is catalytic and the other provides a structural contribution.</text>
</comment>
<dbReference type="NCBIfam" id="TIGR01521">
    <property type="entry name" value="FruBisAldo_II_B"/>
    <property type="match status" value="1"/>
</dbReference>
<dbReference type="CDD" id="cd00947">
    <property type="entry name" value="TBP_aldolase_IIB"/>
    <property type="match status" value="1"/>
</dbReference>
<keyword evidence="8 13" id="KW-0862">Zinc</keyword>
<feature type="binding site" evidence="13">
    <location>
        <position position="84"/>
    </location>
    <ligand>
        <name>Zn(2+)</name>
        <dbReference type="ChEBI" id="CHEBI:29105"/>
        <label>1</label>
        <note>catalytic</note>
    </ligand>
</feature>
<dbReference type="PROSITE" id="PS00806">
    <property type="entry name" value="ALDOLASE_CLASS_II_2"/>
    <property type="match status" value="1"/>
</dbReference>
<keyword evidence="7 13" id="KW-0479">Metal-binding</keyword>
<dbReference type="GO" id="GO:0008270">
    <property type="term" value="F:zinc ion binding"/>
    <property type="evidence" value="ECO:0007669"/>
    <property type="project" value="InterPro"/>
</dbReference>
<evidence type="ECO:0000256" key="3">
    <source>
        <dbReference type="ARBA" id="ARBA00004714"/>
    </source>
</evidence>
<evidence type="ECO:0000256" key="1">
    <source>
        <dbReference type="ARBA" id="ARBA00000441"/>
    </source>
</evidence>
<accession>A0A418SWL1</accession>
<dbReference type="Proteomes" id="UP000284202">
    <property type="component" value="Unassembled WGS sequence"/>
</dbReference>
<dbReference type="EC" id="4.1.2.13" evidence="14"/>
<dbReference type="InterPro" id="IPR013785">
    <property type="entry name" value="Aldolase_TIM"/>
</dbReference>
<evidence type="ECO:0000256" key="10">
    <source>
        <dbReference type="ARBA" id="ARBA00023239"/>
    </source>
</evidence>